<evidence type="ECO:0000313" key="1">
    <source>
        <dbReference type="EMBL" id="SLM28436.1"/>
    </source>
</evidence>
<dbReference type="AlphaFoldDB" id="A0A1W1H7M5"/>
<evidence type="ECO:0000313" key="2">
    <source>
        <dbReference type="Proteomes" id="UP000191931"/>
    </source>
</evidence>
<proteinExistence type="predicted"/>
<dbReference type="Proteomes" id="UP000191931">
    <property type="component" value="Unassembled WGS sequence"/>
</dbReference>
<organism evidence="1 2">
    <name type="scientific">Desulfamplus magnetovallimortis</name>
    <dbReference type="NCBI Taxonomy" id="1246637"/>
    <lineage>
        <taxon>Bacteria</taxon>
        <taxon>Pseudomonadati</taxon>
        <taxon>Thermodesulfobacteriota</taxon>
        <taxon>Desulfobacteria</taxon>
        <taxon>Desulfobacterales</taxon>
        <taxon>Desulfobacteraceae</taxon>
        <taxon>Desulfamplus</taxon>
    </lineage>
</organism>
<name>A0A1W1H7M5_9BACT</name>
<protein>
    <submittedName>
        <fullName evidence="1">Uncharacterized protein</fullName>
    </submittedName>
</protein>
<reference evidence="1 2" key="1">
    <citation type="submission" date="2017-03" db="EMBL/GenBank/DDBJ databases">
        <authorList>
            <person name="Afonso C.L."/>
            <person name="Miller P.J."/>
            <person name="Scott M.A."/>
            <person name="Spackman E."/>
            <person name="Goraichik I."/>
            <person name="Dimitrov K.M."/>
            <person name="Suarez D.L."/>
            <person name="Swayne D.E."/>
        </authorList>
    </citation>
    <scope>NUCLEOTIDE SEQUENCE [LARGE SCALE GENOMIC DNA]</scope>
    <source>
        <strain evidence="1">PRJEB14757</strain>
    </source>
</reference>
<sequence>MRDIVSIPSNRGSVSDVCSLLPLSQIVNSNVSIPSNRGSVSDKTLNECAEILNIESQSPLIGAVFLTKKNMNFSQKIPRGVSIPSNRGSVSDITRGMVSHCGML</sequence>
<dbReference type="EMBL" id="FWEV01000040">
    <property type="protein sequence ID" value="SLM28436.1"/>
    <property type="molecule type" value="Genomic_DNA"/>
</dbReference>
<keyword evidence="2" id="KW-1185">Reference proteome</keyword>
<dbReference type="STRING" id="1246637.MTBBW1_1340009"/>
<accession>A0A1W1H7M5</accession>
<gene>
    <name evidence="1" type="ORF">MTBBW1_1340009</name>
</gene>